<sequence>MASTTTHAFPLATENYYPADGVGSPDGDAGAVDHGVNDAAGAAGEDPGAMYLPQGALIAIIVIAAVIALVGIGMAILFYVAKKREWKMREKIRQSARKVVNALTPRRSEFPKEVKMVHRGRKGIRLDDVPPTPRLTPEDIEKGLSVNISSEGRKKKWGRNLT</sequence>
<comment type="caution">
    <text evidence="2">The sequence shown here is derived from an EMBL/GenBank/DDBJ whole genome shotgun (WGS) entry which is preliminary data.</text>
</comment>
<keyword evidence="1" id="KW-0812">Transmembrane</keyword>
<evidence type="ECO:0000313" key="3">
    <source>
        <dbReference type="Proteomes" id="UP000770015"/>
    </source>
</evidence>
<dbReference type="AlphaFoldDB" id="A0A9P8UYY3"/>
<name>A0A9P8UYY3_9PEZI</name>
<dbReference type="EMBL" id="JAGSXJ010000042">
    <property type="protein sequence ID" value="KAH6663609.1"/>
    <property type="molecule type" value="Genomic_DNA"/>
</dbReference>
<proteinExistence type="predicted"/>
<keyword evidence="3" id="KW-1185">Reference proteome</keyword>
<evidence type="ECO:0000256" key="1">
    <source>
        <dbReference type="SAM" id="Phobius"/>
    </source>
</evidence>
<evidence type="ECO:0000313" key="2">
    <source>
        <dbReference type="EMBL" id="KAH6663609.1"/>
    </source>
</evidence>
<dbReference type="OrthoDB" id="5425637at2759"/>
<reference evidence="2" key="1">
    <citation type="journal article" date="2021" name="Nat. Commun.">
        <title>Genetic determinants of endophytism in the Arabidopsis root mycobiome.</title>
        <authorList>
            <person name="Mesny F."/>
            <person name="Miyauchi S."/>
            <person name="Thiergart T."/>
            <person name="Pickel B."/>
            <person name="Atanasova L."/>
            <person name="Karlsson M."/>
            <person name="Huettel B."/>
            <person name="Barry K.W."/>
            <person name="Haridas S."/>
            <person name="Chen C."/>
            <person name="Bauer D."/>
            <person name="Andreopoulos W."/>
            <person name="Pangilinan J."/>
            <person name="LaButti K."/>
            <person name="Riley R."/>
            <person name="Lipzen A."/>
            <person name="Clum A."/>
            <person name="Drula E."/>
            <person name="Henrissat B."/>
            <person name="Kohler A."/>
            <person name="Grigoriev I.V."/>
            <person name="Martin F.M."/>
            <person name="Hacquard S."/>
        </authorList>
    </citation>
    <scope>NUCLEOTIDE SEQUENCE</scope>
    <source>
        <strain evidence="2">MPI-SDFR-AT-0117</strain>
    </source>
</reference>
<keyword evidence="1" id="KW-0472">Membrane</keyword>
<organism evidence="2 3">
    <name type="scientific">Plectosphaerella plurivora</name>
    <dbReference type="NCBI Taxonomy" id="936078"/>
    <lineage>
        <taxon>Eukaryota</taxon>
        <taxon>Fungi</taxon>
        <taxon>Dikarya</taxon>
        <taxon>Ascomycota</taxon>
        <taxon>Pezizomycotina</taxon>
        <taxon>Sordariomycetes</taxon>
        <taxon>Hypocreomycetidae</taxon>
        <taxon>Glomerellales</taxon>
        <taxon>Plectosphaerellaceae</taxon>
        <taxon>Plectosphaerella</taxon>
    </lineage>
</organism>
<dbReference type="Proteomes" id="UP000770015">
    <property type="component" value="Unassembled WGS sequence"/>
</dbReference>
<keyword evidence="1" id="KW-1133">Transmembrane helix</keyword>
<feature type="transmembrane region" description="Helical" evidence="1">
    <location>
        <begin position="56"/>
        <end position="81"/>
    </location>
</feature>
<accession>A0A9P8UYY3</accession>
<gene>
    <name evidence="2" type="ORF">F5X68DRAFT_266014</name>
</gene>
<protein>
    <submittedName>
        <fullName evidence="2">Uncharacterized protein</fullName>
    </submittedName>
</protein>